<evidence type="ECO:0000313" key="3">
    <source>
        <dbReference type="EMBL" id="PWA89792.1"/>
    </source>
</evidence>
<dbReference type="InterPro" id="IPR025733">
    <property type="entry name" value="PAPs_C"/>
</dbReference>
<dbReference type="AlphaFoldDB" id="A0A2U1PVN6"/>
<evidence type="ECO:0000313" key="4">
    <source>
        <dbReference type="Proteomes" id="UP000245207"/>
    </source>
</evidence>
<name>A0A2U1PVN6_ARTAN</name>
<keyword evidence="4" id="KW-1185">Reference proteome</keyword>
<dbReference type="SUPFAM" id="SSF49363">
    <property type="entry name" value="Purple acid phosphatase, N-terminal domain"/>
    <property type="match status" value="1"/>
</dbReference>
<evidence type="ECO:0000259" key="2">
    <source>
        <dbReference type="Pfam" id="PF14008"/>
    </source>
</evidence>
<dbReference type="GO" id="GO:0003993">
    <property type="term" value="F:acid phosphatase activity"/>
    <property type="evidence" value="ECO:0007669"/>
    <property type="project" value="InterPro"/>
</dbReference>
<dbReference type="Pfam" id="PF14008">
    <property type="entry name" value="Metallophos_C"/>
    <property type="match status" value="1"/>
</dbReference>
<dbReference type="PANTHER" id="PTHR45778">
    <property type="entry name" value="PURPLE ACID PHOSPHATASE-RELATED"/>
    <property type="match status" value="1"/>
</dbReference>
<keyword evidence="1" id="KW-0732">Signal</keyword>
<sequence>MVDISDPISFANQRHLWDEMTVTWTSGYNIDEATPITEWGRKEQNKKLSPAGTLTFTRSSMCGAPERTIGWRDPGFFHTSFFKELWPNTMTGLVAAYYHIWRHGKGSLITTDQLVADLDNYSVPYRRFAICKWISFTMGSIYSTSPSHFISKTIYNCKVLNRLWNVPLVHSGLRARLARGKVQNILTDSSFGCDIEQIGTVNGMIHVVVGGGRSHLSHFPEINTIWSLYIDPDWGFVKLTAFNHSSLLLEYKKSIDGQVYDNFTISRDYRDVLACVHDCEATTWAI</sequence>
<accession>A0A2U1PVN6</accession>
<dbReference type="GO" id="GO:0046872">
    <property type="term" value="F:metal ion binding"/>
    <property type="evidence" value="ECO:0007669"/>
    <property type="project" value="InterPro"/>
</dbReference>
<dbReference type="Proteomes" id="UP000245207">
    <property type="component" value="Unassembled WGS sequence"/>
</dbReference>
<protein>
    <submittedName>
        <fullName evidence="3">Iron/zinc purple acid phosphatase-like C-terminal domain-containing protein</fullName>
    </submittedName>
</protein>
<reference evidence="3 4" key="1">
    <citation type="journal article" date="2018" name="Mol. Plant">
        <title>The genome of Artemisia annua provides insight into the evolution of Asteraceae family and artemisinin biosynthesis.</title>
        <authorList>
            <person name="Shen Q."/>
            <person name="Zhang L."/>
            <person name="Liao Z."/>
            <person name="Wang S."/>
            <person name="Yan T."/>
            <person name="Shi P."/>
            <person name="Liu M."/>
            <person name="Fu X."/>
            <person name="Pan Q."/>
            <person name="Wang Y."/>
            <person name="Lv Z."/>
            <person name="Lu X."/>
            <person name="Zhang F."/>
            <person name="Jiang W."/>
            <person name="Ma Y."/>
            <person name="Chen M."/>
            <person name="Hao X."/>
            <person name="Li L."/>
            <person name="Tang Y."/>
            <person name="Lv G."/>
            <person name="Zhou Y."/>
            <person name="Sun X."/>
            <person name="Brodelius P.E."/>
            <person name="Rose J.K.C."/>
            <person name="Tang K."/>
        </authorList>
    </citation>
    <scope>NUCLEOTIDE SEQUENCE [LARGE SCALE GENOMIC DNA]</scope>
    <source>
        <strain evidence="4">cv. Huhao1</strain>
        <tissue evidence="3">Leaf</tissue>
    </source>
</reference>
<dbReference type="InterPro" id="IPR029052">
    <property type="entry name" value="Metallo-depent_PP-like"/>
</dbReference>
<evidence type="ECO:0000256" key="1">
    <source>
        <dbReference type="ARBA" id="ARBA00022729"/>
    </source>
</evidence>
<proteinExistence type="predicted"/>
<gene>
    <name evidence="3" type="ORF">CTI12_AA106190</name>
</gene>
<dbReference type="SUPFAM" id="SSF56300">
    <property type="entry name" value="Metallo-dependent phosphatases"/>
    <property type="match status" value="1"/>
</dbReference>
<organism evidence="3 4">
    <name type="scientific">Artemisia annua</name>
    <name type="common">Sweet wormwood</name>
    <dbReference type="NCBI Taxonomy" id="35608"/>
    <lineage>
        <taxon>Eukaryota</taxon>
        <taxon>Viridiplantae</taxon>
        <taxon>Streptophyta</taxon>
        <taxon>Embryophyta</taxon>
        <taxon>Tracheophyta</taxon>
        <taxon>Spermatophyta</taxon>
        <taxon>Magnoliopsida</taxon>
        <taxon>eudicotyledons</taxon>
        <taxon>Gunneridae</taxon>
        <taxon>Pentapetalae</taxon>
        <taxon>asterids</taxon>
        <taxon>campanulids</taxon>
        <taxon>Asterales</taxon>
        <taxon>Asteraceae</taxon>
        <taxon>Asteroideae</taxon>
        <taxon>Anthemideae</taxon>
        <taxon>Artemisiinae</taxon>
        <taxon>Artemisia</taxon>
    </lineage>
</organism>
<comment type="caution">
    <text evidence="3">The sequence shown here is derived from an EMBL/GenBank/DDBJ whole genome shotgun (WGS) entry which is preliminary data.</text>
</comment>
<dbReference type="InterPro" id="IPR008963">
    <property type="entry name" value="Purple_acid_Pase-like_N"/>
</dbReference>
<dbReference type="STRING" id="35608.A0A2U1PVN6"/>
<dbReference type="EMBL" id="PKPP01000685">
    <property type="protein sequence ID" value="PWA89792.1"/>
    <property type="molecule type" value="Genomic_DNA"/>
</dbReference>
<feature type="domain" description="Purple acid phosphatase C-terminal" evidence="2">
    <location>
        <begin position="203"/>
        <end position="261"/>
    </location>
</feature>
<dbReference type="OrthoDB" id="45007at2759"/>
<dbReference type="PANTHER" id="PTHR45778:SF47">
    <property type="entry name" value="PURPLE ACID PHOSPHATASE"/>
    <property type="match status" value="1"/>
</dbReference>